<dbReference type="GeneID" id="34688464"/>
<proteinExistence type="predicted"/>
<accession>A0A0C7NEY1</accession>
<feature type="region of interest" description="Disordered" evidence="1">
    <location>
        <begin position="84"/>
        <end position="143"/>
    </location>
</feature>
<organism evidence="2 3">
    <name type="scientific">Lachancea lanzarotensis</name>
    <dbReference type="NCBI Taxonomy" id="1245769"/>
    <lineage>
        <taxon>Eukaryota</taxon>
        <taxon>Fungi</taxon>
        <taxon>Dikarya</taxon>
        <taxon>Ascomycota</taxon>
        <taxon>Saccharomycotina</taxon>
        <taxon>Saccharomycetes</taxon>
        <taxon>Saccharomycetales</taxon>
        <taxon>Saccharomycetaceae</taxon>
        <taxon>Lachancea</taxon>
    </lineage>
</organism>
<gene>
    <name evidence="2" type="ORF">LALA0_S14e01684g</name>
</gene>
<protein>
    <submittedName>
        <fullName evidence="2">LALA0S14e01684g1_1</fullName>
    </submittedName>
</protein>
<reference evidence="2 3" key="1">
    <citation type="submission" date="2014-12" db="EMBL/GenBank/DDBJ databases">
        <authorList>
            <person name="Neuveglise Cecile"/>
        </authorList>
    </citation>
    <scope>NUCLEOTIDE SEQUENCE [LARGE SCALE GENOMIC DNA]</scope>
    <source>
        <strain evidence="2 3">CBS 12615</strain>
    </source>
</reference>
<keyword evidence="3" id="KW-1185">Reference proteome</keyword>
<evidence type="ECO:0000313" key="2">
    <source>
        <dbReference type="EMBL" id="CEP64895.1"/>
    </source>
</evidence>
<evidence type="ECO:0000313" key="3">
    <source>
        <dbReference type="Proteomes" id="UP000054304"/>
    </source>
</evidence>
<dbReference type="STRING" id="1245769.A0A0C7NEY1"/>
<dbReference type="RefSeq" id="XP_022631095.1">
    <property type="nucleotide sequence ID" value="XM_022772066.1"/>
</dbReference>
<dbReference type="OrthoDB" id="5431245at2759"/>
<sequence>MFGATQHATTTETYALASKARSKLLNCAAQSSKKDLNLRLLVGHANLLDKVMESLHNHDSQDDDAELEEDEPNFDEMDEPVHLVHDDDEKSPNYVTGGSHVTFTLPAAPEHTIYEYDSDSDSDSNSEDDDYSDGSDDSDDYEYDEDYQVYDYDNLVRARQGVEHAAYLRRPATHTLAHGESMKKPSGGDLLLVSIPEDIEEGDQLGNPAPHQLTSV</sequence>
<dbReference type="InterPro" id="IPR037738">
    <property type="entry name" value="Ecm13-like"/>
</dbReference>
<dbReference type="Proteomes" id="UP000054304">
    <property type="component" value="Unassembled WGS sequence"/>
</dbReference>
<dbReference type="PANTHER" id="PTHR36826">
    <property type="entry name" value="PROTEIN ECM13"/>
    <property type="match status" value="1"/>
</dbReference>
<evidence type="ECO:0000256" key="1">
    <source>
        <dbReference type="SAM" id="MobiDB-lite"/>
    </source>
</evidence>
<dbReference type="EMBL" id="LN736373">
    <property type="protein sequence ID" value="CEP64895.1"/>
    <property type="molecule type" value="Genomic_DNA"/>
</dbReference>
<dbReference type="HOGENOM" id="CLU_1277816_0_0_1"/>
<feature type="compositionally biased region" description="Acidic residues" evidence="1">
    <location>
        <begin position="116"/>
        <end position="143"/>
    </location>
</feature>
<dbReference type="PANTHER" id="PTHR36826:SF1">
    <property type="entry name" value="PROTEIN ECM13"/>
    <property type="match status" value="1"/>
</dbReference>
<name>A0A0C7NEY1_9SACH</name>
<feature type="compositionally biased region" description="Polar residues" evidence="1">
    <location>
        <begin position="93"/>
        <end position="102"/>
    </location>
</feature>
<dbReference type="AlphaFoldDB" id="A0A0C7NEY1"/>